<proteinExistence type="predicted"/>
<keyword evidence="3" id="KW-1185">Reference proteome</keyword>
<reference evidence="2" key="1">
    <citation type="submission" date="2021-02" db="EMBL/GenBank/DDBJ databases">
        <title>Skermanella TT6 skin isolate.</title>
        <authorList>
            <person name="Lee K."/>
            <person name="Ganzorig M."/>
        </authorList>
    </citation>
    <scope>NUCLEOTIDE SEQUENCE</scope>
    <source>
        <strain evidence="2">TT6</strain>
    </source>
</reference>
<feature type="domain" description="SpoVT-AbrB" evidence="1">
    <location>
        <begin position="7"/>
        <end position="52"/>
    </location>
</feature>
<accession>A0ABX7B9A4</accession>
<dbReference type="RefSeq" id="WP_201076145.1">
    <property type="nucleotide sequence ID" value="NZ_CP067420.1"/>
</dbReference>
<dbReference type="SMART" id="SM00966">
    <property type="entry name" value="SpoVT_AbrB"/>
    <property type="match status" value="1"/>
</dbReference>
<dbReference type="InterPro" id="IPR037914">
    <property type="entry name" value="SpoVT-AbrB_sf"/>
</dbReference>
<gene>
    <name evidence="2" type="ORF">IGS68_27450</name>
</gene>
<evidence type="ECO:0000313" key="3">
    <source>
        <dbReference type="Proteomes" id="UP000595197"/>
    </source>
</evidence>
<evidence type="ECO:0000313" key="2">
    <source>
        <dbReference type="EMBL" id="QQP89656.1"/>
    </source>
</evidence>
<organism evidence="2 3">
    <name type="scientific">Skermanella cutis</name>
    <dbReference type="NCBI Taxonomy" id="2775420"/>
    <lineage>
        <taxon>Bacteria</taxon>
        <taxon>Pseudomonadati</taxon>
        <taxon>Pseudomonadota</taxon>
        <taxon>Alphaproteobacteria</taxon>
        <taxon>Rhodospirillales</taxon>
        <taxon>Azospirillaceae</taxon>
        <taxon>Skermanella</taxon>
    </lineage>
</organism>
<dbReference type="InterPro" id="IPR007159">
    <property type="entry name" value="SpoVT-AbrB_dom"/>
</dbReference>
<name>A0ABX7B9A4_9PROT</name>
<evidence type="ECO:0000259" key="1">
    <source>
        <dbReference type="SMART" id="SM00966"/>
    </source>
</evidence>
<dbReference type="InterPro" id="IPR013432">
    <property type="entry name" value="Doc_partner"/>
</dbReference>
<dbReference type="Proteomes" id="UP000595197">
    <property type="component" value="Chromosome"/>
</dbReference>
<dbReference type="Gene3D" id="2.10.260.10">
    <property type="match status" value="1"/>
</dbReference>
<dbReference type="SUPFAM" id="SSF89447">
    <property type="entry name" value="AbrB/MazE/MraZ-like"/>
    <property type="match status" value="1"/>
</dbReference>
<dbReference type="EMBL" id="CP067420">
    <property type="protein sequence ID" value="QQP89656.1"/>
    <property type="molecule type" value="Genomic_DNA"/>
</dbReference>
<protein>
    <submittedName>
        <fullName evidence="2">Transcriptional regulator</fullName>
    </submittedName>
</protein>
<sequence>MLTLKFTQVGNSIGLVFPKEATSRLKVEKGDVVYLTETPDGYKLTPYNPEFEAQMNAAEKIMKKRRNVLRQLAK</sequence>
<dbReference type="NCBIfam" id="TIGR02609">
    <property type="entry name" value="doc_partner"/>
    <property type="match status" value="1"/>
</dbReference>